<dbReference type="Proteomes" id="UP000186895">
    <property type="component" value="Unassembled WGS sequence"/>
</dbReference>
<name>A0A1N6P792_9GAMM</name>
<dbReference type="AlphaFoldDB" id="A0A1N6P792"/>
<dbReference type="STRING" id="49186.SAMN05421647_101830"/>
<reference evidence="1 2" key="1">
    <citation type="submission" date="2017-01" db="EMBL/GenBank/DDBJ databases">
        <authorList>
            <person name="Mah S.A."/>
            <person name="Swanson W.J."/>
            <person name="Moy G.W."/>
            <person name="Vacquier V.D."/>
        </authorList>
    </citation>
    <scope>NUCLEOTIDE SEQUENCE [LARGE SCALE GENOMIC DNA]</scope>
    <source>
        <strain evidence="1 2">DSM 7027</strain>
    </source>
</reference>
<evidence type="ECO:0008006" key="3">
    <source>
        <dbReference type="Google" id="ProtNLM"/>
    </source>
</evidence>
<evidence type="ECO:0000313" key="1">
    <source>
        <dbReference type="EMBL" id="SIQ00143.1"/>
    </source>
</evidence>
<proteinExistence type="predicted"/>
<sequence length="71" mass="8328">MNKINPAKLHNSKWTAVNPLNREKHFLVTEVEFDEDGSVLVCKVEAVLSNTEYSIDWIELKNQDKWLQGWK</sequence>
<dbReference type="RefSeq" id="WP_076461045.1">
    <property type="nucleotide sequence ID" value="NZ_FTMN01000001.1"/>
</dbReference>
<dbReference type="InterPro" id="IPR012663">
    <property type="entry name" value="CHP02450_Tryp"/>
</dbReference>
<dbReference type="Pfam" id="PF09493">
    <property type="entry name" value="DUF2389"/>
    <property type="match status" value="1"/>
</dbReference>
<organism evidence="1 2">
    <name type="scientific">Marinobacterium stanieri</name>
    <dbReference type="NCBI Taxonomy" id="49186"/>
    <lineage>
        <taxon>Bacteria</taxon>
        <taxon>Pseudomonadati</taxon>
        <taxon>Pseudomonadota</taxon>
        <taxon>Gammaproteobacteria</taxon>
        <taxon>Oceanospirillales</taxon>
        <taxon>Oceanospirillaceae</taxon>
        <taxon>Marinobacterium</taxon>
    </lineage>
</organism>
<dbReference type="EMBL" id="FTMN01000001">
    <property type="protein sequence ID" value="SIQ00143.1"/>
    <property type="molecule type" value="Genomic_DNA"/>
</dbReference>
<keyword evidence="2" id="KW-1185">Reference proteome</keyword>
<protein>
    <recommendedName>
        <fullName evidence="3">TIGR02450 family Trp-rich protein</fullName>
    </recommendedName>
</protein>
<accession>A0A1N6P792</accession>
<dbReference type="NCBIfam" id="TIGR02450">
    <property type="entry name" value="TIGR02450 family Trp-rich protein"/>
    <property type="match status" value="1"/>
</dbReference>
<gene>
    <name evidence="1" type="ORF">SAMN05421647_101830</name>
</gene>
<evidence type="ECO:0000313" key="2">
    <source>
        <dbReference type="Proteomes" id="UP000186895"/>
    </source>
</evidence>